<keyword evidence="3 4" id="KW-0539">Nucleus</keyword>
<dbReference type="PROSITE" id="PS50071">
    <property type="entry name" value="HOMEOBOX_2"/>
    <property type="match status" value="1"/>
</dbReference>
<name>A0A4W5PMP2_9TELE</name>
<dbReference type="STRING" id="62062.ENSHHUP00000064732"/>
<dbReference type="CDD" id="cd00086">
    <property type="entry name" value="homeodomain"/>
    <property type="match status" value="1"/>
</dbReference>
<dbReference type="Ensembl" id="ENSHHUT00000066932.1">
    <property type="protein sequence ID" value="ENSHHUP00000064732.1"/>
    <property type="gene ID" value="ENSHHUG00000038240.1"/>
</dbReference>
<feature type="domain" description="Homeobox" evidence="5">
    <location>
        <begin position="85"/>
        <end position="145"/>
    </location>
</feature>
<dbReference type="SUPFAM" id="SSF46689">
    <property type="entry name" value="Homeodomain-like"/>
    <property type="match status" value="1"/>
</dbReference>
<evidence type="ECO:0000256" key="4">
    <source>
        <dbReference type="RuleBase" id="RU000682"/>
    </source>
</evidence>
<dbReference type="GO" id="GO:0000978">
    <property type="term" value="F:RNA polymerase II cis-regulatory region sequence-specific DNA binding"/>
    <property type="evidence" value="ECO:0007669"/>
    <property type="project" value="TreeGrafter"/>
</dbReference>
<protein>
    <recommendedName>
        <fullName evidence="5">Homeobox domain-containing protein</fullName>
    </recommendedName>
</protein>
<keyword evidence="7" id="KW-1185">Reference proteome</keyword>
<dbReference type="InterPro" id="IPR001356">
    <property type="entry name" value="HD"/>
</dbReference>
<reference evidence="7" key="1">
    <citation type="submission" date="2018-06" db="EMBL/GenBank/DDBJ databases">
        <title>Genome assembly of Danube salmon.</title>
        <authorList>
            <person name="Macqueen D.J."/>
            <person name="Gundappa M.K."/>
        </authorList>
    </citation>
    <scope>NUCLEOTIDE SEQUENCE [LARGE SCALE GENOMIC DNA]</scope>
</reference>
<dbReference type="Proteomes" id="UP000314982">
    <property type="component" value="Unassembled WGS sequence"/>
</dbReference>
<feature type="DNA-binding region" description="Homeobox" evidence="3">
    <location>
        <begin position="87"/>
        <end position="146"/>
    </location>
</feature>
<accession>A0A4W5PMP2</accession>
<dbReference type="GO" id="GO:0000981">
    <property type="term" value="F:DNA-binding transcription factor activity, RNA polymerase II-specific"/>
    <property type="evidence" value="ECO:0007669"/>
    <property type="project" value="TreeGrafter"/>
</dbReference>
<reference evidence="6" key="2">
    <citation type="submission" date="2025-08" db="UniProtKB">
        <authorList>
            <consortium name="Ensembl"/>
        </authorList>
    </citation>
    <scope>IDENTIFICATION</scope>
</reference>
<evidence type="ECO:0000313" key="7">
    <source>
        <dbReference type="Proteomes" id="UP000314982"/>
    </source>
</evidence>
<evidence type="ECO:0000256" key="2">
    <source>
        <dbReference type="ARBA" id="ARBA00006317"/>
    </source>
</evidence>
<comment type="subcellular location">
    <subcellularLocation>
        <location evidence="1 3 4">Nucleus</location>
    </subcellularLocation>
</comment>
<dbReference type="GO" id="GO:0005634">
    <property type="term" value="C:nucleus"/>
    <property type="evidence" value="ECO:0007669"/>
    <property type="project" value="UniProtKB-SubCell"/>
</dbReference>
<keyword evidence="3 4" id="KW-0371">Homeobox</keyword>
<dbReference type="AlphaFoldDB" id="A0A4W5PMP2"/>
<evidence type="ECO:0000313" key="6">
    <source>
        <dbReference type="Ensembl" id="ENSHHUP00000064732.1"/>
    </source>
</evidence>
<organism evidence="6 7">
    <name type="scientific">Hucho hucho</name>
    <name type="common">huchen</name>
    <dbReference type="NCBI Taxonomy" id="62062"/>
    <lineage>
        <taxon>Eukaryota</taxon>
        <taxon>Metazoa</taxon>
        <taxon>Chordata</taxon>
        <taxon>Craniata</taxon>
        <taxon>Vertebrata</taxon>
        <taxon>Euteleostomi</taxon>
        <taxon>Actinopterygii</taxon>
        <taxon>Neopterygii</taxon>
        <taxon>Teleostei</taxon>
        <taxon>Protacanthopterygii</taxon>
        <taxon>Salmoniformes</taxon>
        <taxon>Salmonidae</taxon>
        <taxon>Salmoninae</taxon>
        <taxon>Hucho</taxon>
    </lineage>
</organism>
<reference evidence="6" key="3">
    <citation type="submission" date="2025-09" db="UniProtKB">
        <authorList>
            <consortium name="Ensembl"/>
        </authorList>
    </citation>
    <scope>IDENTIFICATION</scope>
</reference>
<proteinExistence type="inferred from homology"/>
<dbReference type="Gene3D" id="1.10.10.60">
    <property type="entry name" value="Homeodomain-like"/>
    <property type="match status" value="1"/>
</dbReference>
<dbReference type="Pfam" id="PF00046">
    <property type="entry name" value="Homeodomain"/>
    <property type="match status" value="1"/>
</dbReference>
<comment type="similarity">
    <text evidence="2">Belongs to the Abd-B homeobox family.</text>
</comment>
<dbReference type="InterPro" id="IPR046333">
    <property type="entry name" value="HXA10/ABDB-like"/>
</dbReference>
<dbReference type="PANTHER" id="PTHR45874">
    <property type="entry name" value="HOMEOBOX PROTEIN ABDOMINAL-B"/>
    <property type="match status" value="1"/>
</dbReference>
<dbReference type="SMART" id="SM00389">
    <property type="entry name" value="HOX"/>
    <property type="match status" value="1"/>
</dbReference>
<evidence type="ECO:0000259" key="5">
    <source>
        <dbReference type="PROSITE" id="PS50071"/>
    </source>
</evidence>
<dbReference type="PANTHER" id="PTHR45874:SF4">
    <property type="entry name" value="HOMEOBOX PROTEIN ABDOMINAL-B"/>
    <property type="match status" value="1"/>
</dbReference>
<evidence type="ECO:0000256" key="3">
    <source>
        <dbReference type="PROSITE-ProRule" id="PRU00108"/>
    </source>
</evidence>
<keyword evidence="3 4" id="KW-0238">DNA-binding</keyword>
<evidence type="ECO:0000256" key="1">
    <source>
        <dbReference type="ARBA" id="ARBA00004123"/>
    </source>
</evidence>
<dbReference type="InterPro" id="IPR009057">
    <property type="entry name" value="Homeodomain-like_sf"/>
</dbReference>
<dbReference type="GeneTree" id="ENSGT00940000160855"/>
<sequence>MASAHTVSSLWSKLGQIIQNHLTTPAKPIRRRIWQTVNSRRMTAQRNNCLRKRMSSKRTEAQTTQTVRLKGTPDWRIALETGSSLKVDRKSVVLTPNRLWELEQELLFNMYLTRERRLEISKSIDLSDRQVKTLFQNRRMKLKKFRRESLVRAQKKIHLGYA</sequence>